<proteinExistence type="predicted"/>
<organism evidence="1 2">
    <name type="scientific">Sphagnum jensenii</name>
    <dbReference type="NCBI Taxonomy" id="128206"/>
    <lineage>
        <taxon>Eukaryota</taxon>
        <taxon>Viridiplantae</taxon>
        <taxon>Streptophyta</taxon>
        <taxon>Embryophyta</taxon>
        <taxon>Bryophyta</taxon>
        <taxon>Sphagnophytina</taxon>
        <taxon>Sphagnopsida</taxon>
        <taxon>Sphagnales</taxon>
        <taxon>Sphagnaceae</taxon>
        <taxon>Sphagnum</taxon>
    </lineage>
</organism>
<evidence type="ECO:0000313" key="1">
    <source>
        <dbReference type="EMBL" id="CAK9251223.1"/>
    </source>
</evidence>
<protein>
    <submittedName>
        <fullName evidence="1">Uncharacterized protein</fullName>
    </submittedName>
</protein>
<gene>
    <name evidence="1" type="ORF">CSSPJE1EN1_LOCUS26601</name>
</gene>
<evidence type="ECO:0000313" key="2">
    <source>
        <dbReference type="Proteomes" id="UP001497444"/>
    </source>
</evidence>
<dbReference type="EMBL" id="CAXAQS010000347">
    <property type="protein sequence ID" value="CAK9251223.1"/>
    <property type="molecule type" value="Genomic_DNA"/>
</dbReference>
<keyword evidence="2" id="KW-1185">Reference proteome</keyword>
<accession>A0ABP0V9Z8</accession>
<name>A0ABP0V9Z8_9BRYO</name>
<dbReference type="Proteomes" id="UP001497444">
    <property type="component" value="Unassembled WGS sequence"/>
</dbReference>
<reference evidence="1" key="1">
    <citation type="submission" date="2024-02" db="EMBL/GenBank/DDBJ databases">
        <authorList>
            <consortium name="ELIXIR-Norway"/>
            <consortium name="Elixir Norway"/>
        </authorList>
    </citation>
    <scope>NUCLEOTIDE SEQUENCE</scope>
</reference>
<sequence length="126" mass="14547">MLRYYLPVIDQPFVKFKAESGRIFTLNNGRHEKDYNGNSELFSHNIFEVFHDGKLVGRLFDGYAYGWGKIHGSLKVQPPYGSYDLLDSNFHDTPPMPCLIKAFEFMANRVDYILTYIEGFKKPAVA</sequence>
<comment type="caution">
    <text evidence="1">The sequence shown here is derived from an EMBL/GenBank/DDBJ whole genome shotgun (WGS) entry which is preliminary data.</text>
</comment>